<sequence>MIHSGFDQVHAPMLLHGCKEESISQNIPDLLCTEAETDHPGFLTSLALSRGSLVFGHSFRCLGFDWVHSIRKARLPAG</sequence>
<accession>A0ABT9E4K1</accession>
<gene>
    <name evidence="1" type="ORF">Q7A36_22205</name>
</gene>
<organism evidence="1 2">
    <name type="scientific">Paracraurococcus lichenis</name>
    <dbReference type="NCBI Taxonomy" id="3064888"/>
    <lineage>
        <taxon>Bacteria</taxon>
        <taxon>Pseudomonadati</taxon>
        <taxon>Pseudomonadota</taxon>
        <taxon>Alphaproteobacteria</taxon>
        <taxon>Acetobacterales</taxon>
        <taxon>Roseomonadaceae</taxon>
        <taxon>Paracraurococcus</taxon>
    </lineage>
</organism>
<name>A0ABT9E4K1_9PROT</name>
<proteinExistence type="predicted"/>
<protein>
    <submittedName>
        <fullName evidence="1">Uncharacterized protein</fullName>
    </submittedName>
</protein>
<keyword evidence="2" id="KW-1185">Reference proteome</keyword>
<dbReference type="Proteomes" id="UP001243009">
    <property type="component" value="Unassembled WGS sequence"/>
</dbReference>
<comment type="caution">
    <text evidence="1">The sequence shown here is derived from an EMBL/GenBank/DDBJ whole genome shotgun (WGS) entry which is preliminary data.</text>
</comment>
<reference evidence="1 2" key="1">
    <citation type="submission" date="2023-08" db="EMBL/GenBank/DDBJ databases">
        <title>The draft genome sequence of Paracraurococcus sp. LOR1-02.</title>
        <authorList>
            <person name="Kingkaew E."/>
            <person name="Tanasupawat S."/>
        </authorList>
    </citation>
    <scope>NUCLEOTIDE SEQUENCE [LARGE SCALE GENOMIC DNA]</scope>
    <source>
        <strain evidence="1 2">LOR1-02</strain>
    </source>
</reference>
<evidence type="ECO:0000313" key="2">
    <source>
        <dbReference type="Proteomes" id="UP001243009"/>
    </source>
</evidence>
<evidence type="ECO:0000313" key="1">
    <source>
        <dbReference type="EMBL" id="MDO9711082.1"/>
    </source>
</evidence>
<dbReference type="EMBL" id="JAUTWS010000024">
    <property type="protein sequence ID" value="MDO9711082.1"/>
    <property type="molecule type" value="Genomic_DNA"/>
</dbReference>
<dbReference type="RefSeq" id="WP_305105941.1">
    <property type="nucleotide sequence ID" value="NZ_JAUTWS010000024.1"/>
</dbReference>